<accession>A0A6J4LZC5</accession>
<dbReference type="AlphaFoldDB" id="A0A6J4LZC5"/>
<protein>
    <submittedName>
        <fullName evidence="1">Uncharacterized protein</fullName>
    </submittedName>
</protein>
<name>A0A6J4LZC5_9CYAN</name>
<gene>
    <name evidence="1" type="ORF">AVDCRST_MAG84-2568</name>
</gene>
<proteinExistence type="predicted"/>
<evidence type="ECO:0000313" key="1">
    <source>
        <dbReference type="EMBL" id="CAA9344914.1"/>
    </source>
</evidence>
<sequence length="47" mass="5391">MGFLVGRGRVFYIVGLSQRWLVKPAPTHRFFCICGQTIYKNPPPPNQ</sequence>
<organism evidence="1">
    <name type="scientific">uncultured Microcoleus sp</name>
    <dbReference type="NCBI Taxonomy" id="259945"/>
    <lineage>
        <taxon>Bacteria</taxon>
        <taxon>Bacillati</taxon>
        <taxon>Cyanobacteriota</taxon>
        <taxon>Cyanophyceae</taxon>
        <taxon>Oscillatoriophycideae</taxon>
        <taxon>Oscillatoriales</taxon>
        <taxon>Microcoleaceae</taxon>
        <taxon>Microcoleus</taxon>
        <taxon>environmental samples</taxon>
    </lineage>
</organism>
<dbReference type="EMBL" id="CADCTZ010000457">
    <property type="protein sequence ID" value="CAA9344914.1"/>
    <property type="molecule type" value="Genomic_DNA"/>
</dbReference>
<reference evidence="1" key="1">
    <citation type="submission" date="2020-02" db="EMBL/GenBank/DDBJ databases">
        <authorList>
            <person name="Meier V. D."/>
        </authorList>
    </citation>
    <scope>NUCLEOTIDE SEQUENCE</scope>
    <source>
        <strain evidence="1">AVDCRST_MAG84</strain>
    </source>
</reference>